<dbReference type="PANTHER" id="PTHR37293">
    <property type="entry name" value="PHAGE REPLICATION PROTEIN-RELATED"/>
    <property type="match status" value="1"/>
</dbReference>
<accession>A0A2S1KRJ3</accession>
<gene>
    <name evidence="3" type="ORF">B6254_1214</name>
</gene>
<evidence type="ECO:0000259" key="2">
    <source>
        <dbReference type="Pfam" id="PF07261"/>
    </source>
</evidence>
<dbReference type="SUPFAM" id="SSF158499">
    <property type="entry name" value="DnaD domain-like"/>
    <property type="match status" value="1"/>
</dbReference>
<dbReference type="NCBIfam" id="TIGR01446">
    <property type="entry name" value="DnaD_dom"/>
    <property type="match status" value="1"/>
</dbReference>
<name>A0A2S1KRJ3_9LACO</name>
<feature type="domain" description="DnaB/C C-terminal" evidence="2">
    <location>
        <begin position="190"/>
        <end position="249"/>
    </location>
</feature>
<evidence type="ECO:0000313" key="3">
    <source>
        <dbReference type="EMBL" id="AWF95619.1"/>
    </source>
</evidence>
<dbReference type="InterPro" id="IPR034829">
    <property type="entry name" value="DnaD-like_sf"/>
</dbReference>
<proteinExistence type="inferred from homology"/>
<dbReference type="Proteomes" id="UP000244870">
    <property type="component" value="Chromosome"/>
</dbReference>
<dbReference type="InterPro" id="IPR006343">
    <property type="entry name" value="DnaB/C_C"/>
</dbReference>
<sequence length="271" mass="30940">MQDTLNNALESNFTRIPNAVIVDPVFNGRRDGAFRAWVLMASKPQGFQFYTEVLARELDISRQAMADRMDYLVEHDYLIKQPYRSSGGQRANAWTVVIPEIAMSIRTNMAQPNMVQTNMAQPNMVQTNMARLDTNKKDPKQEVLINKIDKLTNSERRTDKTDDNYSNSAVTAARTVINRSITDNDLDFAFGPNQRQELIEYVTEDGMDADVVADAIKLTKDSNQPSFKYTDGILKNRLAKHLLTMSAVIDNEKKRNYASDKYGDKQKKEIW</sequence>
<organism evidence="3 4">
    <name type="scientific">Weissella cibaria</name>
    <dbReference type="NCBI Taxonomy" id="137591"/>
    <lineage>
        <taxon>Bacteria</taxon>
        <taxon>Bacillati</taxon>
        <taxon>Bacillota</taxon>
        <taxon>Bacilli</taxon>
        <taxon>Lactobacillales</taxon>
        <taxon>Lactobacillaceae</taxon>
        <taxon>Weissella</taxon>
    </lineage>
</organism>
<dbReference type="InterPro" id="IPR053162">
    <property type="entry name" value="DnaD"/>
</dbReference>
<evidence type="ECO:0000256" key="1">
    <source>
        <dbReference type="ARBA" id="ARBA00093462"/>
    </source>
</evidence>
<dbReference type="PANTHER" id="PTHR37293:SF6">
    <property type="entry name" value="DNA REPLICATION PROTEIN DNAD"/>
    <property type="match status" value="1"/>
</dbReference>
<dbReference type="EMBL" id="CP020928">
    <property type="protein sequence ID" value="AWF95619.1"/>
    <property type="molecule type" value="Genomic_DNA"/>
</dbReference>
<dbReference type="AlphaFoldDB" id="A0A2S1KRJ3"/>
<dbReference type="Gene3D" id="1.10.10.630">
    <property type="entry name" value="DnaD domain-like"/>
    <property type="match status" value="1"/>
</dbReference>
<dbReference type="Pfam" id="PF07261">
    <property type="entry name" value="DnaB_2"/>
    <property type="match status" value="1"/>
</dbReference>
<evidence type="ECO:0000313" key="4">
    <source>
        <dbReference type="Proteomes" id="UP000244870"/>
    </source>
</evidence>
<comment type="similarity">
    <text evidence="1">Belongs to the DnaB/DnaD family.</text>
</comment>
<protein>
    <recommendedName>
        <fullName evidence="2">DnaB/C C-terminal domain-containing protein</fullName>
    </recommendedName>
</protein>
<dbReference type="RefSeq" id="WP_108730453.1">
    <property type="nucleotide sequence ID" value="NZ_CP020928.1"/>
</dbReference>
<reference evidence="3 4" key="1">
    <citation type="submission" date="2017-04" db="EMBL/GenBank/DDBJ databases">
        <title>Weissella cibaria strain m2 complete genome.</title>
        <authorList>
            <person name="Pan Q."/>
            <person name="Tan M."/>
            <person name="Yao F."/>
            <person name="Su S."/>
        </authorList>
    </citation>
    <scope>NUCLEOTIDE SEQUENCE [LARGE SCALE GENOMIC DNA]</scope>
    <source>
        <strain evidence="3 4">M2</strain>
    </source>
</reference>